<accession>A0A5S4ZPE9</accession>
<dbReference type="Gene3D" id="1.10.10.10">
    <property type="entry name" value="Winged helix-like DNA-binding domain superfamily/Winged helix DNA-binding domain"/>
    <property type="match status" value="1"/>
</dbReference>
<reference evidence="2 3" key="1">
    <citation type="submission" date="2019-07" db="EMBL/GenBank/DDBJ databases">
        <title>Genomic Encyclopedia of Type Strains, Phase I: the one thousand microbial genomes (KMG-I) project.</title>
        <authorList>
            <person name="Kyrpides N."/>
        </authorList>
    </citation>
    <scope>NUCLEOTIDE SEQUENCE [LARGE SCALE GENOMIC DNA]</scope>
    <source>
        <strain evidence="2 3">DSM 6562</strain>
    </source>
</reference>
<comment type="caution">
    <text evidence="2">The sequence shown here is derived from an EMBL/GenBank/DDBJ whole genome shotgun (WGS) entry which is preliminary data.</text>
</comment>
<organism evidence="2 3">
    <name type="scientific">Desulfallas thermosapovorans DSM 6562</name>
    <dbReference type="NCBI Taxonomy" id="1121431"/>
    <lineage>
        <taxon>Bacteria</taxon>
        <taxon>Bacillati</taxon>
        <taxon>Bacillota</taxon>
        <taxon>Clostridia</taxon>
        <taxon>Eubacteriales</taxon>
        <taxon>Desulfallaceae</taxon>
        <taxon>Desulfallas</taxon>
    </lineage>
</organism>
<proteinExistence type="predicted"/>
<evidence type="ECO:0000313" key="3">
    <source>
        <dbReference type="Proteomes" id="UP000323166"/>
    </source>
</evidence>
<dbReference type="InterPro" id="IPR019254">
    <property type="entry name" value="DUF2250"/>
</dbReference>
<dbReference type="AlphaFoldDB" id="A0A5S4ZPE9"/>
<dbReference type="Pfam" id="PF10007">
    <property type="entry name" value="DUF2250"/>
    <property type="match status" value="1"/>
</dbReference>
<feature type="domain" description="Peptide chain release factor" evidence="1">
    <location>
        <begin position="29"/>
        <end position="121"/>
    </location>
</feature>
<sequence>MPVVMSKVSVFNAKYLSDEDIWKLLGQVEEEYENLAVLLAQPEVSTDPEKLPGLAKRLHELNSICLTASELKKIVRDVADLEVMLGLGKDQTGQTWSGKNLSAEEQELWLLYDEYNSMLNDKAGQLYRWLMDNGYLEVEQEDETDLAILKFIDYAGAEYAWRLGINIGLDVAESRRRLEKLLEKGLLERVEGKMLENYHREKSWTKHMNHTYYRISREGRLYVRRLRNARE</sequence>
<dbReference type="EMBL" id="VNHM01000016">
    <property type="protein sequence ID" value="TYO93954.1"/>
    <property type="molecule type" value="Genomic_DNA"/>
</dbReference>
<gene>
    <name evidence="2" type="ORF">LX24_02519</name>
</gene>
<dbReference type="Gene3D" id="6.10.140.1950">
    <property type="match status" value="1"/>
</dbReference>
<dbReference type="InterPro" id="IPR036388">
    <property type="entry name" value="WH-like_DNA-bd_sf"/>
</dbReference>
<dbReference type="Proteomes" id="UP000323166">
    <property type="component" value="Unassembled WGS sequence"/>
</dbReference>
<evidence type="ECO:0000313" key="2">
    <source>
        <dbReference type="EMBL" id="TYO93954.1"/>
    </source>
</evidence>
<keyword evidence="3" id="KW-1185">Reference proteome</keyword>
<dbReference type="InterPro" id="IPR005139">
    <property type="entry name" value="PCRF"/>
</dbReference>
<protein>
    <submittedName>
        <fullName evidence="2">PCRF domain-containing protein</fullName>
    </submittedName>
</protein>
<dbReference type="Pfam" id="PF03462">
    <property type="entry name" value="PCRF"/>
    <property type="match status" value="1"/>
</dbReference>
<evidence type="ECO:0000259" key="1">
    <source>
        <dbReference type="Pfam" id="PF03462"/>
    </source>
</evidence>
<name>A0A5S4ZPE9_9FIRM</name>